<feature type="transmembrane region" description="Helical" evidence="1">
    <location>
        <begin position="51"/>
        <end position="72"/>
    </location>
</feature>
<evidence type="ECO:0000313" key="2">
    <source>
        <dbReference type="EMBL" id="HJB75311.1"/>
    </source>
</evidence>
<accession>A0A9D2MJP4</accession>
<keyword evidence="1" id="KW-1133">Transmembrane helix</keyword>
<dbReference type="InterPro" id="IPR010718">
    <property type="entry name" value="DUF1294"/>
</dbReference>
<dbReference type="EMBL" id="DWXN01000012">
    <property type="protein sequence ID" value="HJB75311.1"/>
    <property type="molecule type" value="Genomic_DNA"/>
</dbReference>
<reference evidence="2" key="1">
    <citation type="journal article" date="2021" name="PeerJ">
        <title>Extensive microbial diversity within the chicken gut microbiome revealed by metagenomics and culture.</title>
        <authorList>
            <person name="Gilroy R."/>
            <person name="Ravi A."/>
            <person name="Getino M."/>
            <person name="Pursley I."/>
            <person name="Horton D.L."/>
            <person name="Alikhan N.F."/>
            <person name="Baker D."/>
            <person name="Gharbi K."/>
            <person name="Hall N."/>
            <person name="Watson M."/>
            <person name="Adriaenssens E.M."/>
            <person name="Foster-Nyarko E."/>
            <person name="Jarju S."/>
            <person name="Secka A."/>
            <person name="Antonio M."/>
            <person name="Oren A."/>
            <person name="Chaudhuri R.R."/>
            <person name="La Ragione R."/>
            <person name="Hildebrand F."/>
            <person name="Pallen M.J."/>
        </authorList>
    </citation>
    <scope>NUCLEOTIDE SEQUENCE</scope>
    <source>
        <strain evidence="2">CHK188-16595</strain>
    </source>
</reference>
<dbReference type="Pfam" id="PF06961">
    <property type="entry name" value="DUF1294"/>
    <property type="match status" value="1"/>
</dbReference>
<evidence type="ECO:0000256" key="1">
    <source>
        <dbReference type="SAM" id="Phobius"/>
    </source>
</evidence>
<keyword evidence="1" id="KW-0472">Membrane</keyword>
<proteinExistence type="predicted"/>
<organism evidence="2 3">
    <name type="scientific">Candidatus Eubacterium faecale</name>
    <dbReference type="NCBI Taxonomy" id="2838568"/>
    <lineage>
        <taxon>Bacteria</taxon>
        <taxon>Bacillati</taxon>
        <taxon>Bacillota</taxon>
        <taxon>Clostridia</taxon>
        <taxon>Eubacteriales</taxon>
        <taxon>Eubacteriaceae</taxon>
        <taxon>Eubacterium</taxon>
    </lineage>
</organism>
<name>A0A9D2MJP4_9FIRM</name>
<keyword evidence="1" id="KW-0812">Transmembrane</keyword>
<dbReference type="AlphaFoldDB" id="A0A9D2MJP4"/>
<dbReference type="Proteomes" id="UP000823877">
    <property type="component" value="Unassembled WGS sequence"/>
</dbReference>
<comment type="caution">
    <text evidence="2">The sequence shown here is derived from an EMBL/GenBank/DDBJ whole genome shotgun (WGS) entry which is preliminary data.</text>
</comment>
<protein>
    <submittedName>
        <fullName evidence="2">DUF1294 domain-containing protein</fullName>
    </submittedName>
</protein>
<reference evidence="2" key="2">
    <citation type="submission" date="2021-04" db="EMBL/GenBank/DDBJ databases">
        <authorList>
            <person name="Gilroy R."/>
        </authorList>
    </citation>
    <scope>NUCLEOTIDE SEQUENCE</scope>
    <source>
        <strain evidence="2">CHK188-16595</strain>
    </source>
</reference>
<evidence type="ECO:0000313" key="3">
    <source>
        <dbReference type="Proteomes" id="UP000823877"/>
    </source>
</evidence>
<sequence length="75" mass="8465">MILTIADKHKAVKGKYRISEDMLLTIALIGGAAAEYITMKCIRHKTQHKKFMIGLPLMILLQIALIILVLYISKL</sequence>
<gene>
    <name evidence="2" type="ORF">IAA37_06515</name>
</gene>